<accession>A0A015KUP5</accession>
<dbReference type="InterPro" id="IPR006571">
    <property type="entry name" value="TLDc_dom"/>
</dbReference>
<name>A0A015KUP5_RHIIW</name>
<keyword evidence="3" id="KW-1185">Reference proteome</keyword>
<evidence type="ECO:0000313" key="3">
    <source>
        <dbReference type="Proteomes" id="UP000022910"/>
    </source>
</evidence>
<dbReference type="AlphaFoldDB" id="A0A015KUP5"/>
<sequence length="272" mass="31543">MNVIQVWEHLLKWGIAQNPGLPSDPSSYSKDDFNILKNTLQQFIPFIKFFNLNHKEFLNKVYPYKKIIPKDLRENLIKHFKDQSDNKPESKIITKEINSKSIDSKIITFQHAELISKWINRLENTDKMNSPYEFKLILRGSRDGFSPRKFHKICDYQPHTISIIKVKDSDEIFGGYNPIIWKSDHGSFGTTKDSFIFSFKNKENVEENILSRAKYEEYAICNDSNFGSAFGCYEFVLCGGDNMGAETVCYGSVGEFSKSSVEEYEVFQIMNN</sequence>
<dbReference type="HOGENOM" id="CLU_021542_0_0_1"/>
<dbReference type="EMBL" id="JEMT01016147">
    <property type="protein sequence ID" value="EXX71344.1"/>
    <property type="molecule type" value="Genomic_DNA"/>
</dbReference>
<organism evidence="2 3">
    <name type="scientific">Rhizophagus irregularis (strain DAOM 197198w)</name>
    <name type="common">Glomus intraradices</name>
    <dbReference type="NCBI Taxonomy" id="1432141"/>
    <lineage>
        <taxon>Eukaryota</taxon>
        <taxon>Fungi</taxon>
        <taxon>Fungi incertae sedis</taxon>
        <taxon>Mucoromycota</taxon>
        <taxon>Glomeromycotina</taxon>
        <taxon>Glomeromycetes</taxon>
        <taxon>Glomerales</taxon>
        <taxon>Glomeraceae</taxon>
        <taxon>Rhizophagus</taxon>
    </lineage>
</organism>
<dbReference type="PROSITE" id="PS51886">
    <property type="entry name" value="TLDC"/>
    <property type="match status" value="1"/>
</dbReference>
<feature type="domain" description="TLDc" evidence="1">
    <location>
        <begin position="105"/>
        <end position="270"/>
    </location>
</feature>
<gene>
    <name evidence="2" type="ORF">RirG_079340</name>
</gene>
<dbReference type="Proteomes" id="UP000022910">
    <property type="component" value="Unassembled WGS sequence"/>
</dbReference>
<reference evidence="2 3" key="1">
    <citation type="submission" date="2014-02" db="EMBL/GenBank/DDBJ databases">
        <title>Single nucleus genome sequencing reveals high similarity among nuclei of an endomycorrhizal fungus.</title>
        <authorList>
            <person name="Lin K."/>
            <person name="Geurts R."/>
            <person name="Zhang Z."/>
            <person name="Limpens E."/>
            <person name="Saunders D.G."/>
            <person name="Mu D."/>
            <person name="Pang E."/>
            <person name="Cao H."/>
            <person name="Cha H."/>
            <person name="Lin T."/>
            <person name="Zhou Q."/>
            <person name="Shang Y."/>
            <person name="Li Y."/>
            <person name="Ivanov S."/>
            <person name="Sharma T."/>
            <person name="Velzen R.V."/>
            <person name="Ruijter N.D."/>
            <person name="Aanen D.K."/>
            <person name="Win J."/>
            <person name="Kamoun S."/>
            <person name="Bisseling T."/>
            <person name="Huang S."/>
        </authorList>
    </citation>
    <scope>NUCLEOTIDE SEQUENCE [LARGE SCALE GENOMIC DNA]</scope>
    <source>
        <strain evidence="3">DAOM197198w</strain>
    </source>
</reference>
<evidence type="ECO:0000313" key="2">
    <source>
        <dbReference type="EMBL" id="EXX71344.1"/>
    </source>
</evidence>
<comment type="caution">
    <text evidence="2">The sequence shown here is derived from an EMBL/GenBank/DDBJ whole genome shotgun (WGS) entry which is preliminary data.</text>
</comment>
<evidence type="ECO:0000259" key="1">
    <source>
        <dbReference type="PROSITE" id="PS51886"/>
    </source>
</evidence>
<proteinExistence type="predicted"/>
<dbReference type="Pfam" id="PF07534">
    <property type="entry name" value="TLD"/>
    <property type="match status" value="1"/>
</dbReference>
<protein>
    <recommendedName>
        <fullName evidence="1">TLDc domain-containing protein</fullName>
    </recommendedName>
</protein>